<dbReference type="InterPro" id="IPR011006">
    <property type="entry name" value="CheY-like_superfamily"/>
</dbReference>
<dbReference type="Gene3D" id="3.40.50.2300">
    <property type="match status" value="1"/>
</dbReference>
<name>A0A7V2AYV1_RHOMR</name>
<organism evidence="3">
    <name type="scientific">Rhodothermus marinus</name>
    <name type="common">Rhodothermus obamensis</name>
    <dbReference type="NCBI Taxonomy" id="29549"/>
    <lineage>
        <taxon>Bacteria</taxon>
        <taxon>Pseudomonadati</taxon>
        <taxon>Rhodothermota</taxon>
        <taxon>Rhodothermia</taxon>
        <taxon>Rhodothermales</taxon>
        <taxon>Rhodothermaceae</taxon>
        <taxon>Rhodothermus</taxon>
    </lineage>
</organism>
<dbReference type="SMART" id="SM00448">
    <property type="entry name" value="REC"/>
    <property type="match status" value="1"/>
</dbReference>
<comment type="caution">
    <text evidence="1">Lacks conserved residue(s) required for the propagation of feature annotation.</text>
</comment>
<sequence>MKLLLVEPSQLRCRIGNILRLGGIEDLQEVTSGQEALRMLKQQSVDLVLIGPYVTDPPGPELLRQLRQLEGHQHTATLIFLETPTDEHVLEVAELNVSGIIVVPFEDAYLLARVRETLRRSHKAYRKQLHIVRAA</sequence>
<evidence type="ECO:0000313" key="3">
    <source>
        <dbReference type="EMBL" id="HER95171.1"/>
    </source>
</evidence>
<dbReference type="InterPro" id="IPR001789">
    <property type="entry name" value="Sig_transdc_resp-reg_receiver"/>
</dbReference>
<dbReference type="Pfam" id="PF00072">
    <property type="entry name" value="Response_reg"/>
    <property type="match status" value="1"/>
</dbReference>
<gene>
    <name evidence="3" type="ORF">ENO59_01415</name>
</gene>
<dbReference type="SUPFAM" id="SSF52172">
    <property type="entry name" value="CheY-like"/>
    <property type="match status" value="1"/>
</dbReference>
<proteinExistence type="predicted"/>
<evidence type="ECO:0000259" key="2">
    <source>
        <dbReference type="PROSITE" id="PS50110"/>
    </source>
</evidence>
<dbReference type="EMBL" id="DSGB01000002">
    <property type="protein sequence ID" value="HER95171.1"/>
    <property type="molecule type" value="Genomic_DNA"/>
</dbReference>
<protein>
    <submittedName>
        <fullName evidence="3">Response regulator</fullName>
    </submittedName>
</protein>
<dbReference type="AlphaFoldDB" id="A0A7V2AYV1"/>
<feature type="domain" description="Response regulatory" evidence="2">
    <location>
        <begin position="2"/>
        <end position="118"/>
    </location>
</feature>
<comment type="caution">
    <text evidence="3">The sequence shown here is derived from an EMBL/GenBank/DDBJ whole genome shotgun (WGS) entry which is preliminary data.</text>
</comment>
<dbReference type="PROSITE" id="PS50110">
    <property type="entry name" value="RESPONSE_REGULATORY"/>
    <property type="match status" value="1"/>
</dbReference>
<dbReference type="GO" id="GO:0000160">
    <property type="term" value="P:phosphorelay signal transduction system"/>
    <property type="evidence" value="ECO:0007669"/>
    <property type="project" value="InterPro"/>
</dbReference>
<evidence type="ECO:0000256" key="1">
    <source>
        <dbReference type="PROSITE-ProRule" id="PRU00169"/>
    </source>
</evidence>
<accession>A0A7V2AYV1</accession>
<reference evidence="3" key="1">
    <citation type="journal article" date="2020" name="mSystems">
        <title>Genome- and Community-Level Interaction Insights into Carbon Utilization and Element Cycling Functions of Hydrothermarchaeota in Hydrothermal Sediment.</title>
        <authorList>
            <person name="Zhou Z."/>
            <person name="Liu Y."/>
            <person name="Xu W."/>
            <person name="Pan J."/>
            <person name="Luo Z.H."/>
            <person name="Li M."/>
        </authorList>
    </citation>
    <scope>NUCLEOTIDE SEQUENCE [LARGE SCALE GENOMIC DNA]</scope>
    <source>
        <strain evidence="3">SpSt-143</strain>
    </source>
</reference>